<proteinExistence type="inferred from homology"/>
<accession>A0AAD8FS11</accession>
<dbReference type="EMBL" id="JAGXEW010000032">
    <property type="protein sequence ID" value="KAK1155130.1"/>
    <property type="molecule type" value="Genomic_DNA"/>
</dbReference>
<evidence type="ECO:0000313" key="9">
    <source>
        <dbReference type="Proteomes" id="UP001230051"/>
    </source>
</evidence>
<dbReference type="GO" id="GO:0010916">
    <property type="term" value="P:negative regulation of very-low-density lipoprotein particle clearance"/>
    <property type="evidence" value="ECO:0007669"/>
    <property type="project" value="TreeGrafter"/>
</dbReference>
<dbReference type="GO" id="GO:0050995">
    <property type="term" value="P:negative regulation of lipid catabolic process"/>
    <property type="evidence" value="ECO:0007669"/>
    <property type="project" value="TreeGrafter"/>
</dbReference>
<dbReference type="GO" id="GO:0034364">
    <property type="term" value="C:high-density lipoprotein particle"/>
    <property type="evidence" value="ECO:0007669"/>
    <property type="project" value="TreeGrafter"/>
</dbReference>
<protein>
    <submittedName>
        <fullName evidence="8">Apolipoprotein C-I-like</fullName>
    </submittedName>
</protein>
<keyword evidence="6" id="KW-0445">Lipid transport</keyword>
<comment type="caution">
    <text evidence="8">The sequence shown here is derived from an EMBL/GenBank/DDBJ whole genome shotgun (WGS) entry which is preliminary data.</text>
</comment>
<evidence type="ECO:0000256" key="7">
    <source>
        <dbReference type="SAM" id="SignalP"/>
    </source>
</evidence>
<dbReference type="GO" id="GO:0006641">
    <property type="term" value="P:triglyceride metabolic process"/>
    <property type="evidence" value="ECO:0007669"/>
    <property type="project" value="TreeGrafter"/>
</dbReference>
<dbReference type="InterPro" id="IPR006781">
    <property type="entry name" value="ApoC-I"/>
</dbReference>
<evidence type="ECO:0000256" key="3">
    <source>
        <dbReference type="ARBA" id="ARBA00022448"/>
    </source>
</evidence>
<dbReference type="Pfam" id="PF04691">
    <property type="entry name" value="ApoC-I"/>
    <property type="match status" value="1"/>
</dbReference>
<dbReference type="AlphaFoldDB" id="A0AAD8FS11"/>
<dbReference type="Gene3D" id="4.10.260.30">
    <property type="entry name" value="Apolipoprotein C-I"/>
    <property type="match status" value="1"/>
</dbReference>
<feature type="chain" id="PRO_5042170479" evidence="7">
    <location>
        <begin position="21"/>
        <end position="90"/>
    </location>
</feature>
<dbReference type="GO" id="GO:0032375">
    <property type="term" value="P:negative regulation of cholesterol transport"/>
    <property type="evidence" value="ECO:0007669"/>
    <property type="project" value="TreeGrafter"/>
</dbReference>
<sequence>MKLYLSVALVVLALAVLVESAPQDPTLTERFNNFQTQVETLTQDLTEKTKAAMEELHNSEFSVNARNWFKDTFENLKKQMDEAFANIKAQ</sequence>
<dbReference type="PANTHER" id="PTHR16565:SF2">
    <property type="entry name" value="APOLIPOPROTEIN C-I"/>
    <property type="match status" value="1"/>
</dbReference>
<gene>
    <name evidence="8" type="primary">APOC1</name>
    <name evidence="8" type="ORF">AOXY_G27509</name>
</gene>
<dbReference type="InterPro" id="IPR043081">
    <property type="entry name" value="ApoC-1_sf"/>
</dbReference>
<dbReference type="PANTHER" id="PTHR16565">
    <property type="entry name" value="APOLIPOPROTEIN C-I"/>
    <property type="match status" value="1"/>
</dbReference>
<dbReference type="GO" id="GO:0006869">
    <property type="term" value="P:lipid transport"/>
    <property type="evidence" value="ECO:0007669"/>
    <property type="project" value="UniProtKB-KW"/>
</dbReference>
<keyword evidence="4" id="KW-0964">Secreted</keyword>
<keyword evidence="5 7" id="KW-0732">Signal</keyword>
<comment type="similarity">
    <text evidence="2">Belongs to the apolipoprotein C1 family.</text>
</comment>
<reference evidence="8" key="1">
    <citation type="submission" date="2022-02" db="EMBL/GenBank/DDBJ databases">
        <title>Atlantic sturgeon de novo genome assembly.</title>
        <authorList>
            <person name="Stock M."/>
            <person name="Klopp C."/>
            <person name="Guiguen Y."/>
            <person name="Cabau C."/>
            <person name="Parinello H."/>
            <person name="Santidrian Yebra-Pimentel E."/>
            <person name="Kuhl H."/>
            <person name="Dirks R.P."/>
            <person name="Guessner J."/>
            <person name="Wuertz S."/>
            <person name="Du K."/>
            <person name="Schartl M."/>
        </authorList>
    </citation>
    <scope>NUCLEOTIDE SEQUENCE</scope>
    <source>
        <strain evidence="8">STURGEONOMICS-FGT-2020</strain>
        <tissue evidence="8">Whole blood</tissue>
    </source>
</reference>
<comment type="subcellular location">
    <subcellularLocation>
        <location evidence="1">Secreted</location>
    </subcellularLocation>
</comment>
<keyword evidence="9" id="KW-1185">Reference proteome</keyword>
<evidence type="ECO:0000313" key="8">
    <source>
        <dbReference type="EMBL" id="KAK1155130.1"/>
    </source>
</evidence>
<dbReference type="GO" id="GO:0042157">
    <property type="term" value="P:lipoprotein metabolic process"/>
    <property type="evidence" value="ECO:0007669"/>
    <property type="project" value="InterPro"/>
</dbReference>
<organism evidence="8 9">
    <name type="scientific">Acipenser oxyrinchus oxyrinchus</name>
    <dbReference type="NCBI Taxonomy" id="40147"/>
    <lineage>
        <taxon>Eukaryota</taxon>
        <taxon>Metazoa</taxon>
        <taxon>Chordata</taxon>
        <taxon>Craniata</taxon>
        <taxon>Vertebrata</taxon>
        <taxon>Euteleostomi</taxon>
        <taxon>Actinopterygii</taxon>
        <taxon>Chondrostei</taxon>
        <taxon>Acipenseriformes</taxon>
        <taxon>Acipenseridae</taxon>
        <taxon>Acipenser</taxon>
    </lineage>
</organism>
<dbReference type="GO" id="GO:0034361">
    <property type="term" value="C:very-low-density lipoprotein particle"/>
    <property type="evidence" value="ECO:0007669"/>
    <property type="project" value="TreeGrafter"/>
</dbReference>
<keyword evidence="3" id="KW-0813">Transport</keyword>
<dbReference type="GO" id="GO:0034447">
    <property type="term" value="P:very-low-density lipoprotein particle clearance"/>
    <property type="evidence" value="ECO:0007669"/>
    <property type="project" value="TreeGrafter"/>
</dbReference>
<evidence type="ECO:0000256" key="6">
    <source>
        <dbReference type="ARBA" id="ARBA00023055"/>
    </source>
</evidence>
<evidence type="ECO:0000256" key="2">
    <source>
        <dbReference type="ARBA" id="ARBA00009204"/>
    </source>
</evidence>
<dbReference type="Proteomes" id="UP001230051">
    <property type="component" value="Unassembled WGS sequence"/>
</dbReference>
<evidence type="ECO:0000256" key="4">
    <source>
        <dbReference type="ARBA" id="ARBA00022525"/>
    </source>
</evidence>
<dbReference type="GO" id="GO:0004859">
    <property type="term" value="F:phospholipase inhibitor activity"/>
    <property type="evidence" value="ECO:0007669"/>
    <property type="project" value="TreeGrafter"/>
</dbReference>
<feature type="signal peptide" evidence="7">
    <location>
        <begin position="1"/>
        <end position="20"/>
    </location>
</feature>
<evidence type="ECO:0000256" key="5">
    <source>
        <dbReference type="ARBA" id="ARBA00022729"/>
    </source>
</evidence>
<dbReference type="GO" id="GO:0005504">
    <property type="term" value="F:fatty acid binding"/>
    <property type="evidence" value="ECO:0007669"/>
    <property type="project" value="TreeGrafter"/>
</dbReference>
<name>A0AAD8FS11_ACIOX</name>
<evidence type="ECO:0000256" key="1">
    <source>
        <dbReference type="ARBA" id="ARBA00004613"/>
    </source>
</evidence>